<evidence type="ECO:0000259" key="3">
    <source>
        <dbReference type="SMART" id="SM01360"/>
    </source>
</evidence>
<dbReference type="Gene3D" id="2.20.130.20">
    <property type="match status" value="1"/>
</dbReference>
<dbReference type="EMBL" id="CP034185">
    <property type="protein sequence ID" value="AZI44706.1"/>
    <property type="molecule type" value="Genomic_DNA"/>
</dbReference>
<dbReference type="OrthoDB" id="9767116at2"/>
<dbReference type="InterPro" id="IPR002890">
    <property type="entry name" value="MG2"/>
</dbReference>
<evidence type="ECO:0000259" key="2">
    <source>
        <dbReference type="SMART" id="SM01359"/>
    </source>
</evidence>
<dbReference type="InterPro" id="IPR051802">
    <property type="entry name" value="YfhM-like"/>
</dbReference>
<dbReference type="Gene3D" id="1.50.10.20">
    <property type="match status" value="2"/>
</dbReference>
<dbReference type="InterPro" id="IPR047565">
    <property type="entry name" value="Alpha-macroglob_thiol-ester_cl"/>
</dbReference>
<dbReference type="Pfam" id="PF07678">
    <property type="entry name" value="TED_complement"/>
    <property type="match status" value="2"/>
</dbReference>
<dbReference type="InterPro" id="IPR041246">
    <property type="entry name" value="Bact_MG10"/>
</dbReference>
<dbReference type="SMART" id="SM01359">
    <property type="entry name" value="A2M_N_2"/>
    <property type="match status" value="1"/>
</dbReference>
<keyword evidence="4" id="KW-0614">Plasmid</keyword>
<dbReference type="KEGG" id="dph:EHF33_17580"/>
<evidence type="ECO:0000313" key="5">
    <source>
        <dbReference type="Proteomes" id="UP000276417"/>
    </source>
</evidence>
<dbReference type="GO" id="GO:0004866">
    <property type="term" value="F:endopeptidase inhibitor activity"/>
    <property type="evidence" value="ECO:0007669"/>
    <property type="project" value="InterPro"/>
</dbReference>
<dbReference type="PANTHER" id="PTHR40094">
    <property type="entry name" value="ALPHA-2-MACROGLOBULIN HOMOLOG"/>
    <property type="match status" value="1"/>
</dbReference>
<dbReference type="SMART" id="SM01419">
    <property type="entry name" value="Thiol-ester_cl"/>
    <property type="match status" value="1"/>
</dbReference>
<dbReference type="GO" id="GO:0005615">
    <property type="term" value="C:extracellular space"/>
    <property type="evidence" value="ECO:0007669"/>
    <property type="project" value="InterPro"/>
</dbReference>
<dbReference type="InterPro" id="IPR008930">
    <property type="entry name" value="Terpenoid_cyclase/PrenylTrfase"/>
</dbReference>
<feature type="domain" description="Alpha-2-macroglobulin" evidence="3">
    <location>
        <begin position="799"/>
        <end position="889"/>
    </location>
</feature>
<dbReference type="Gene3D" id="2.60.40.1930">
    <property type="match status" value="1"/>
</dbReference>
<geneLocation type="plasmid" evidence="4 5">
    <name>unnamed1</name>
</geneLocation>
<reference evidence="4 5" key="1">
    <citation type="submission" date="2018-11" db="EMBL/GenBank/DDBJ databases">
        <title>Deinococcus shelandsis sp. nov., isolated from South Shetland Islands soil of Antarctica.</title>
        <authorList>
            <person name="Tian J."/>
        </authorList>
    </citation>
    <scope>NUCLEOTIDE SEQUENCE [LARGE SCALE GENOMIC DNA]</scope>
    <source>
        <strain evidence="4 5">S14-83T</strain>
        <plasmid evidence="4 5">unnamed1</plasmid>
    </source>
</reference>
<dbReference type="SUPFAM" id="SSF48239">
    <property type="entry name" value="Terpenoid cyclases/Protein prenyltransferases"/>
    <property type="match status" value="1"/>
</dbReference>
<gene>
    <name evidence="4" type="ORF">EHF33_17580</name>
</gene>
<dbReference type="Proteomes" id="UP000276417">
    <property type="component" value="Plasmid unnamed1"/>
</dbReference>
<evidence type="ECO:0008006" key="6">
    <source>
        <dbReference type="Google" id="ProtNLM"/>
    </source>
</evidence>
<comment type="similarity">
    <text evidence="1">Belongs to the protease inhibitor I39 (alpha-2-macroglobulin) family. Bacterial alpha-2-macroglobulin subfamily.</text>
</comment>
<dbReference type="InterPro" id="IPR011626">
    <property type="entry name" value="Alpha-macroglobulin_TED"/>
</dbReference>
<dbReference type="Pfam" id="PF00207">
    <property type="entry name" value="A2M"/>
    <property type="match status" value="1"/>
</dbReference>
<dbReference type="Pfam" id="PF07703">
    <property type="entry name" value="A2M_BRD"/>
    <property type="match status" value="1"/>
</dbReference>
<dbReference type="SMART" id="SM01360">
    <property type="entry name" value="A2M"/>
    <property type="match status" value="1"/>
</dbReference>
<dbReference type="InterPro" id="IPR001599">
    <property type="entry name" value="Macroglobln_a2"/>
</dbReference>
<evidence type="ECO:0000256" key="1">
    <source>
        <dbReference type="ARBA" id="ARBA00010556"/>
    </source>
</evidence>
<dbReference type="CDD" id="cd02891">
    <property type="entry name" value="A2M_like"/>
    <property type="match status" value="1"/>
</dbReference>
<dbReference type="Pfam" id="PF17973">
    <property type="entry name" value="bMG10"/>
    <property type="match status" value="1"/>
</dbReference>
<accession>A0A3G8YTZ3</accession>
<sequence>MRRKTRLAYTEKKHFTPLKGASMQGRQVQRKWLTGVLLSTALVAGLAPAQRNVSIYGGVFQGGQAVKVEVYAPAGTVFTVRRVLDPASLFAASPDPHQPKLSASQQSAPIRSVTLRRRDDSLNLGTLPSGVYTVGTGNLAAVVVVSNLGLVVKRDQNQVLIYTADRESGQTRAAQINLLGSKQSVQASVDGVARLTRKADANSDKETYLAHIGNDWAISGANWNSYAAPLVRGYVYTDRPVYRPGQHVDFKAVLRQAGSLKALAGTSVRVVVKSPNDDEVFRKTLMTDAFGSLNAGLDLPAGAKLGEYYFSLSPEGTDDDQTDISGSFQVEAYQKPEYAVTIQADRKRAVQGDKVNVRISARYLFGGNVSGAIVNYNVTRAPYYPPGFDSEYLSPDSEGTDYGSDLVIQDQTRLNANGDLDLTLPLEKDASGNPVSYRIEAEVEDESRRTVSAQTRVIAFPASLNVEADTDGYVYGVNKPIGISLDTRDLKDVGRAAPVTLDLVRQSYDYDKKKKTWVLSEKRLSRSQVQTGADGRAATTLSAPRGGGYLLRASVTDSQGRVSTFENFVWVLKPGEDYGWNYRDLSVRLDKKSYAPGDTATVLVGNPKPGAPVLVTLEGDKLRSSTVLRGTGAVLTYSFPVTADMAPNIYVAAAALGDGQLYSNDAHVKVPRVGSALTVKVTPAKARYAPGDTGKLSVDVKDAGGKGVAANLALGVVDQAIYLVQPDNATPIAQVFDALRDNAVGTNSSLNFYFSQVGTTANAPKPMAIKPAFAQDKQARAADASTADSVTPRQDFKDTILWLPNLITDAQGHAEVDVKFPDNLTTWIATARAQTQLPRFGQATASTMTTKDVIARLTLPTFLVRGDTVTLSGIVNNTLGRPVMGNVSAVLNGLTPLGGAALTPAGAAINVAANGRTRSDMQVRAGNVGTADVTFTARTGSGNDALKLPLPIKARGYEVSQTAVGSASKPSVTLNIPVDTNLSTLDLSLSLTPSLLSAVSPALEYLVGYPYGCTEQTMSRFLPALLAKQNLGSAALPQSVTKNLPDIVSSGLARLQLFQHEDGGWNFWQWDDSTLEMSAYVVEGLLRAKQLGAAVDNTMLDNGLKYLTKNASNPKARQAERASAYRALADAGRLDLAGLNTFARRKDLAPYALAETALALQKLGQTQAAKDVLDRLKAQRIGSNNGSLIHWETPKRGKTYWYDFWDDNSVQVTATALEALAQLEPGSPLIPNISQWLLSNRRGPKWLSTQDTTSVIIAALALKPPAPVSSEVKVTLDGLSAGSATLSGTEAATLKLNTGGLKAGPHTVTMQGAPAGLTFSSQLSFSREPAELHADASKGFELRREYQKLTPIWDEKGKRYTYQRTPLLKGGQMQPVTVGDLILVTLTVKPSQQSARYLLISDPIPAGMKAQDERSLAIAGLKDPDEYNWEDWNYWYAGRDLLDDRVDLYADYLSGKQTMTYVLRAQTPGTFTALPTHAFLMYDSDVEGYGSAATFTVRDRGE</sequence>
<keyword evidence="5" id="KW-1185">Reference proteome</keyword>
<dbReference type="InterPro" id="IPR011625">
    <property type="entry name" value="A2M_N_BRD"/>
</dbReference>
<organism evidence="4 5">
    <name type="scientific">Deinococcus psychrotolerans</name>
    <dbReference type="NCBI Taxonomy" id="2489213"/>
    <lineage>
        <taxon>Bacteria</taxon>
        <taxon>Thermotogati</taxon>
        <taxon>Deinococcota</taxon>
        <taxon>Deinococci</taxon>
        <taxon>Deinococcales</taxon>
        <taxon>Deinococcaceae</taxon>
        <taxon>Deinococcus</taxon>
    </lineage>
</organism>
<name>A0A3G8YTZ3_9DEIO</name>
<dbReference type="PANTHER" id="PTHR40094:SF1">
    <property type="entry name" value="UBIQUITIN DOMAIN-CONTAINING PROTEIN"/>
    <property type="match status" value="1"/>
</dbReference>
<protein>
    <recommendedName>
        <fullName evidence="6">Alpha-2-macroglobulin</fullName>
    </recommendedName>
</protein>
<evidence type="ECO:0000313" key="4">
    <source>
        <dbReference type="EMBL" id="AZI44706.1"/>
    </source>
</evidence>
<dbReference type="Pfam" id="PF01835">
    <property type="entry name" value="MG2"/>
    <property type="match status" value="1"/>
</dbReference>
<feature type="domain" description="Alpha-2-macroglobulin bait region" evidence="2">
    <location>
        <begin position="585"/>
        <end position="724"/>
    </location>
</feature>
<proteinExistence type="inferred from homology"/>